<dbReference type="InterPro" id="IPR031805">
    <property type="entry name" value="Piezo_TM25-28"/>
</dbReference>
<feature type="transmembrane region" description="Helical" evidence="1">
    <location>
        <begin position="330"/>
        <end position="355"/>
    </location>
</feature>
<keyword evidence="1" id="KW-0812">Transmembrane</keyword>
<feature type="domain" description="Piezo TM25-28" evidence="2">
    <location>
        <begin position="249"/>
        <end position="379"/>
    </location>
</feature>
<dbReference type="PANTHER" id="PTHR47049">
    <property type="entry name" value="PIEZO-TYPE MECHANOSENSITIVE ION CHANNEL HOMOLOG"/>
    <property type="match status" value="1"/>
</dbReference>
<keyword evidence="4" id="KW-1185">Reference proteome</keyword>
<evidence type="ECO:0000259" key="2">
    <source>
        <dbReference type="Pfam" id="PF15917"/>
    </source>
</evidence>
<protein>
    <recommendedName>
        <fullName evidence="2">Piezo TM25-28 domain-containing protein</fullName>
    </recommendedName>
</protein>
<reference evidence="4" key="1">
    <citation type="submission" date="2018-06" db="EMBL/GenBank/DDBJ databases">
        <title>Genome assembly of Danube salmon.</title>
        <authorList>
            <person name="Macqueen D.J."/>
            <person name="Gundappa M.K."/>
        </authorList>
    </citation>
    <scope>NUCLEOTIDE SEQUENCE [LARGE SCALE GENOMIC DNA]</scope>
</reference>
<name>A0A4W5L8E7_9TELE</name>
<dbReference type="PANTHER" id="PTHR47049:SF6">
    <property type="entry name" value="PIEZO-TYPE MECHANOSENSITIVE ION CHANNEL COMPONENT"/>
    <property type="match status" value="1"/>
</dbReference>
<dbReference type="GO" id="GO:0008381">
    <property type="term" value="F:mechanosensitive monoatomic ion channel activity"/>
    <property type="evidence" value="ECO:0007669"/>
    <property type="project" value="InterPro"/>
</dbReference>
<sequence length="409" mass="47952">MNYTEKQREEMKDSLLYKEPVDPFNWIGLNKFNPILENLRNNLLMLAMLAFEVTIYRHQLYYRMRNKLTAPAARIIFHDITRQHLDNGIVNCAKYFINYFFYKFGLETCFLLAVNVIGQRMDFYAMLHAFSLIAVMYRRRRKAIAEIWPKYCCFQACLLTWQYFVCIGIPPAACKDYPWRFPNSAMDSNVIKWLYFPDFHTNPNPIFLVYDFMLLLCASLQRSIFDEENKAAVRLMAGDNVEICRDLDAASFSVHNPVPDFIHCRSYLDMLKVIMFSYLFWFVLTIIFITGTTRISLFCLGYLVGCFYFLLFGGELLLKPIKKILHFWDFLIAYNVFVITMKNILSILACGYINVLMVNNCWLIQLLSLSCTIKEYKQQGWDNLGQYLFCLPAVAETCLHELLLPTCGG</sequence>
<dbReference type="AlphaFoldDB" id="A0A4W5L8E7"/>
<feature type="transmembrane region" description="Helical" evidence="1">
    <location>
        <begin position="99"/>
        <end position="117"/>
    </location>
</feature>
<evidence type="ECO:0000313" key="4">
    <source>
        <dbReference type="Proteomes" id="UP000314982"/>
    </source>
</evidence>
<reference evidence="3" key="3">
    <citation type="submission" date="2025-09" db="UniProtKB">
        <authorList>
            <consortium name="Ensembl"/>
        </authorList>
    </citation>
    <scope>IDENTIFICATION</scope>
</reference>
<evidence type="ECO:0000313" key="3">
    <source>
        <dbReference type="Ensembl" id="ENSHHUP00000022066.1"/>
    </source>
</evidence>
<feature type="transmembrane region" description="Helical" evidence="1">
    <location>
        <begin position="295"/>
        <end position="318"/>
    </location>
</feature>
<feature type="transmembrane region" description="Helical" evidence="1">
    <location>
        <begin position="151"/>
        <end position="173"/>
    </location>
</feature>
<dbReference type="GeneTree" id="ENSGT00940000154456"/>
<dbReference type="InterPro" id="IPR027272">
    <property type="entry name" value="Piezo"/>
</dbReference>
<keyword evidence="1" id="KW-0472">Membrane</keyword>
<feature type="transmembrane region" description="Helical" evidence="1">
    <location>
        <begin position="270"/>
        <end position="289"/>
    </location>
</feature>
<dbReference type="GO" id="GO:0016020">
    <property type="term" value="C:membrane"/>
    <property type="evidence" value="ECO:0007669"/>
    <property type="project" value="InterPro"/>
</dbReference>
<feature type="transmembrane region" description="Helical" evidence="1">
    <location>
        <begin position="123"/>
        <end position="139"/>
    </location>
</feature>
<dbReference type="Ensembl" id="ENSHHUT00000022894.1">
    <property type="protein sequence ID" value="ENSHHUP00000022066.1"/>
    <property type="gene ID" value="ENSHHUG00000013825.1"/>
</dbReference>
<accession>A0A4W5L8E7</accession>
<reference evidence="3" key="2">
    <citation type="submission" date="2025-08" db="UniProtKB">
        <authorList>
            <consortium name="Ensembl"/>
        </authorList>
    </citation>
    <scope>IDENTIFICATION</scope>
</reference>
<proteinExistence type="predicted"/>
<keyword evidence="1" id="KW-1133">Transmembrane helix</keyword>
<dbReference type="STRING" id="62062.ENSHHUP00000022066"/>
<evidence type="ECO:0000256" key="1">
    <source>
        <dbReference type="SAM" id="Phobius"/>
    </source>
</evidence>
<dbReference type="Proteomes" id="UP000314982">
    <property type="component" value="Unassembled WGS sequence"/>
</dbReference>
<dbReference type="Pfam" id="PF15917">
    <property type="entry name" value="Piezo_TM25-28"/>
    <property type="match status" value="1"/>
</dbReference>
<organism evidence="3 4">
    <name type="scientific">Hucho hucho</name>
    <name type="common">huchen</name>
    <dbReference type="NCBI Taxonomy" id="62062"/>
    <lineage>
        <taxon>Eukaryota</taxon>
        <taxon>Metazoa</taxon>
        <taxon>Chordata</taxon>
        <taxon>Craniata</taxon>
        <taxon>Vertebrata</taxon>
        <taxon>Euteleostomi</taxon>
        <taxon>Actinopterygii</taxon>
        <taxon>Neopterygii</taxon>
        <taxon>Teleostei</taxon>
        <taxon>Protacanthopterygii</taxon>
        <taxon>Salmoniformes</taxon>
        <taxon>Salmonidae</taxon>
        <taxon>Salmoninae</taxon>
        <taxon>Hucho</taxon>
    </lineage>
</organism>